<reference evidence="2" key="1">
    <citation type="submission" date="2018-05" db="EMBL/GenBank/DDBJ databases">
        <authorList>
            <person name="Ashton P.M."/>
            <person name="Dallman T."/>
            <person name="Nair S."/>
            <person name="De Pinna E."/>
            <person name="Peters T."/>
            <person name="Grant K."/>
        </authorList>
    </citation>
    <scope>NUCLEOTIDE SEQUENCE [LARGE SCALE GENOMIC DNA]</scope>
    <source>
        <strain evidence="2">127535</strain>
    </source>
</reference>
<feature type="transmembrane region" description="Helical" evidence="1">
    <location>
        <begin position="12"/>
        <end position="35"/>
    </location>
</feature>
<keyword evidence="1" id="KW-1133">Transmembrane helix</keyword>
<proteinExistence type="predicted"/>
<comment type="caution">
    <text evidence="2">The sequence shown here is derived from an EMBL/GenBank/DDBJ whole genome shotgun (WGS) entry which is preliminary data.</text>
</comment>
<evidence type="ECO:0000313" key="2">
    <source>
        <dbReference type="EMBL" id="EBU8135628.1"/>
    </source>
</evidence>
<organism evidence="2">
    <name type="scientific">Salmonella enterica subsp. enterica serovar Poona</name>
    <dbReference type="NCBI Taxonomy" id="436295"/>
    <lineage>
        <taxon>Bacteria</taxon>
        <taxon>Pseudomonadati</taxon>
        <taxon>Pseudomonadota</taxon>
        <taxon>Gammaproteobacteria</taxon>
        <taxon>Enterobacterales</taxon>
        <taxon>Enterobacteriaceae</taxon>
        <taxon>Salmonella</taxon>
    </lineage>
</organism>
<gene>
    <name evidence="2" type="ORF">DLM27_18355</name>
</gene>
<keyword evidence="1" id="KW-0472">Membrane</keyword>
<accession>A0A5V6NG99</accession>
<dbReference type="Proteomes" id="UP000839895">
    <property type="component" value="Unassembled WGS sequence"/>
</dbReference>
<sequence>MSFFSYFRLRIAQQVLCVSYSVPVAIFLTTAFSPFGTWSVLWFFVYLMTLMALTWGGLALYTRETDRVRQLADSRMITVRNNKCVIVARMKHHEKARLVREVLQDDDVIRRQLQVWWCGISRYLTLSFRYLPAMFLMTACIVSWLEPETGVKIVEQFRECPAESVVRWAAGGLACMYMVTGLAWVMCDVLMNRPLVNCFREAFLAKVAEYQQCGDEVSSFGAESQAEHTERREGAK</sequence>
<protein>
    <submittedName>
        <fullName evidence="2">Uncharacterized protein</fullName>
    </submittedName>
</protein>
<feature type="transmembrane region" description="Helical" evidence="1">
    <location>
        <begin position="128"/>
        <end position="145"/>
    </location>
</feature>
<feature type="transmembrane region" description="Helical" evidence="1">
    <location>
        <begin position="41"/>
        <end position="61"/>
    </location>
</feature>
<dbReference type="AlphaFoldDB" id="A0A5V6NG99"/>
<keyword evidence="1" id="KW-0812">Transmembrane</keyword>
<name>A0A5V6NG99_SALET</name>
<feature type="transmembrane region" description="Helical" evidence="1">
    <location>
        <begin position="165"/>
        <end position="185"/>
    </location>
</feature>
<dbReference type="EMBL" id="AAHDIV010000020">
    <property type="protein sequence ID" value="EBU8135628.1"/>
    <property type="molecule type" value="Genomic_DNA"/>
</dbReference>
<evidence type="ECO:0000256" key="1">
    <source>
        <dbReference type="SAM" id="Phobius"/>
    </source>
</evidence>